<feature type="compositionally biased region" description="Basic residues" evidence="1">
    <location>
        <begin position="10"/>
        <end position="20"/>
    </location>
</feature>
<evidence type="ECO:0000313" key="2">
    <source>
        <dbReference type="EMBL" id="KAD4585271.1"/>
    </source>
</evidence>
<sequence>MPTLVTTTHPIRRDKAKAKLKGKAGIESSQYDLRKLKLIDEISSTNRAKKHEPEPSSYNEGAPAEFANYVQRFKSLRSKDIHIALCKDLMEHLWDLRQANEE</sequence>
<gene>
    <name evidence="2" type="ORF">E3N88_22872</name>
</gene>
<dbReference type="OrthoDB" id="2507073at2759"/>
<dbReference type="EMBL" id="SZYD01000012">
    <property type="protein sequence ID" value="KAD4585271.1"/>
    <property type="molecule type" value="Genomic_DNA"/>
</dbReference>
<dbReference type="Proteomes" id="UP000326396">
    <property type="component" value="Linkage Group LG2"/>
</dbReference>
<protein>
    <submittedName>
        <fullName evidence="2">Uncharacterized protein</fullName>
    </submittedName>
</protein>
<reference evidence="2 3" key="1">
    <citation type="submission" date="2019-05" db="EMBL/GenBank/DDBJ databases">
        <title>Mikania micrantha, genome provides insights into the molecular mechanism of rapid growth.</title>
        <authorList>
            <person name="Liu B."/>
        </authorList>
    </citation>
    <scope>NUCLEOTIDE SEQUENCE [LARGE SCALE GENOMIC DNA]</scope>
    <source>
        <strain evidence="2">NLD-2019</strain>
        <tissue evidence="2">Leaf</tissue>
    </source>
</reference>
<evidence type="ECO:0000313" key="3">
    <source>
        <dbReference type="Proteomes" id="UP000326396"/>
    </source>
</evidence>
<dbReference type="AlphaFoldDB" id="A0A5N6NBN9"/>
<proteinExistence type="predicted"/>
<accession>A0A5N6NBN9</accession>
<keyword evidence="3" id="KW-1185">Reference proteome</keyword>
<name>A0A5N6NBN9_9ASTR</name>
<organism evidence="2 3">
    <name type="scientific">Mikania micrantha</name>
    <name type="common">bitter vine</name>
    <dbReference type="NCBI Taxonomy" id="192012"/>
    <lineage>
        <taxon>Eukaryota</taxon>
        <taxon>Viridiplantae</taxon>
        <taxon>Streptophyta</taxon>
        <taxon>Embryophyta</taxon>
        <taxon>Tracheophyta</taxon>
        <taxon>Spermatophyta</taxon>
        <taxon>Magnoliopsida</taxon>
        <taxon>eudicotyledons</taxon>
        <taxon>Gunneridae</taxon>
        <taxon>Pentapetalae</taxon>
        <taxon>asterids</taxon>
        <taxon>campanulids</taxon>
        <taxon>Asterales</taxon>
        <taxon>Asteraceae</taxon>
        <taxon>Asteroideae</taxon>
        <taxon>Heliantheae alliance</taxon>
        <taxon>Eupatorieae</taxon>
        <taxon>Mikania</taxon>
    </lineage>
</organism>
<feature type="region of interest" description="Disordered" evidence="1">
    <location>
        <begin position="1"/>
        <end position="20"/>
    </location>
</feature>
<evidence type="ECO:0000256" key="1">
    <source>
        <dbReference type="SAM" id="MobiDB-lite"/>
    </source>
</evidence>
<comment type="caution">
    <text evidence="2">The sequence shown here is derived from an EMBL/GenBank/DDBJ whole genome shotgun (WGS) entry which is preliminary data.</text>
</comment>